<evidence type="ECO:0000313" key="4">
    <source>
        <dbReference type="Proteomes" id="UP001642464"/>
    </source>
</evidence>
<dbReference type="EMBL" id="CAXAMM010021824">
    <property type="protein sequence ID" value="CAK9050662.1"/>
    <property type="molecule type" value="Genomic_DNA"/>
</dbReference>
<evidence type="ECO:0000256" key="1">
    <source>
        <dbReference type="SAM" id="Coils"/>
    </source>
</evidence>
<evidence type="ECO:0000256" key="2">
    <source>
        <dbReference type="SAM" id="MobiDB-lite"/>
    </source>
</evidence>
<gene>
    <name evidence="3" type="ORF">SCF082_LOCUS27913</name>
</gene>
<dbReference type="Proteomes" id="UP001642464">
    <property type="component" value="Unassembled WGS sequence"/>
</dbReference>
<evidence type="ECO:0000313" key="3">
    <source>
        <dbReference type="EMBL" id="CAK9050662.1"/>
    </source>
</evidence>
<keyword evidence="4" id="KW-1185">Reference proteome</keyword>
<reference evidence="3 4" key="1">
    <citation type="submission" date="2024-02" db="EMBL/GenBank/DDBJ databases">
        <authorList>
            <person name="Chen Y."/>
            <person name="Shah S."/>
            <person name="Dougan E. K."/>
            <person name="Thang M."/>
            <person name="Chan C."/>
        </authorList>
    </citation>
    <scope>NUCLEOTIDE SEQUENCE [LARGE SCALE GENOMIC DNA]</scope>
</reference>
<name>A0ABP0MIQ3_9DINO</name>
<keyword evidence="1" id="KW-0175">Coiled coil</keyword>
<feature type="non-terminal residue" evidence="3">
    <location>
        <position position="1108"/>
    </location>
</feature>
<comment type="caution">
    <text evidence="3">The sequence shown here is derived from an EMBL/GenBank/DDBJ whole genome shotgun (WGS) entry which is preliminary data.</text>
</comment>
<feature type="region of interest" description="Disordered" evidence="2">
    <location>
        <begin position="667"/>
        <end position="689"/>
    </location>
</feature>
<accession>A0ABP0MIQ3</accession>
<proteinExistence type="predicted"/>
<protein>
    <submittedName>
        <fullName evidence="3">Uncharacterized protein</fullName>
    </submittedName>
</protein>
<organism evidence="3 4">
    <name type="scientific">Durusdinium trenchii</name>
    <dbReference type="NCBI Taxonomy" id="1381693"/>
    <lineage>
        <taxon>Eukaryota</taxon>
        <taxon>Sar</taxon>
        <taxon>Alveolata</taxon>
        <taxon>Dinophyceae</taxon>
        <taxon>Suessiales</taxon>
        <taxon>Symbiodiniaceae</taxon>
        <taxon>Durusdinium</taxon>
    </lineage>
</organism>
<feature type="non-terminal residue" evidence="3">
    <location>
        <position position="1"/>
    </location>
</feature>
<sequence length="1108" mass="124927">AECQACEDACYNQEGEHQHCTCWDPEGECDYWRKEEAARRECMDDYCTRFVSGGDTGSLYRWGCIYPRMSFLDSRKADCLAECQATGGPNPVAPKSCRAQLNPATATEDVCWKLGQGWIDVHYAEIHNWDWSLGPPPPESCVIKSYDVGADGKPYVPPPPYGPSCLPECENEMDSCIHNPQCWNWLEVEQMSVWDKCKGRFDTFQEQFRACMDSKWATCSGLGCLRIHRECRDSVGLAEDPVFKEMSCGGCDGEWSSYSARQLYCAEDLSNPKCRWDETTQTTQSQACAPSCMWEVCQKAFNECQINGGTLAACNDQIISMNQCRECYFVSCEAKCSEGACDAAFSSRDQAYRECAACDDTVACNPNSPCYGDNGDSSCNWLWKPEFGTSCPILCEESIRICQESVQGHCHKWLEDQEKSMWDICHEEYDQYRPQMDECIATGTDAAYQQNPNGIWSEIEIGVVIECRDKIIPSTWECLSCDGEWNRHTAWGVTYGPQCIAGSISFDGRTVPDMCSSCMARTCPEYPVNCWARVDNARKCEWNEYSFKMCSLSMAEAKAQVVAANAQCTECEVAHCEYQCQETTCADLLTNSYDWNRNPTTNCAACPSTAKCHPGADCYISDTIPWTDADRADWDNLMVPKFQQLMDQWKTCTGWELNRRLKVKTGEKHPVPKTSIPAVAAPKQPRTPEPSQLETLELKVVNLWRQGNRLRNEARNKRQQLQKLSTSSKGVRFDAVLQRRNLLEDEHSKLQKRYVLLAQQHQETLGRWLKLGGVASVPPHHGLPAFTQDGPVATHGRRLNEGPTTVELGCSTQDCTTQSNLCDAFFNRGGTAEEFIDSLVESHSYDVLPWDSADQICQHMGEMCFMSLGDAETAVRDATYSSNDKIPWIDSWCSQMTQAELDSCVCDTCSDLSTDLNYDTCQSCCQCDTTSAGYYAYIRHQWNLAQGKCDLLGRAIRRSGLYEYSVWTDFDEKLLGGAGACVYRIDIWQVAKIPDICHDPSCYVSPECAEQCKRPEATQAMCPSPFTWQFFKSTREWREGTLSTRSTCEAESCYPQPWIRTQAECATVSHCHTDCPYCETENYWDWESKKGKAKCSFIATATSLPLSM</sequence>
<feature type="coiled-coil region" evidence="1">
    <location>
        <begin position="707"/>
        <end position="760"/>
    </location>
</feature>